<dbReference type="AlphaFoldDB" id="A0A1U7LN33"/>
<evidence type="ECO:0000313" key="3">
    <source>
        <dbReference type="EMBL" id="OLL24049.1"/>
    </source>
</evidence>
<dbReference type="GO" id="GO:0005682">
    <property type="term" value="C:U5 snRNP"/>
    <property type="evidence" value="ECO:0007669"/>
    <property type="project" value="TreeGrafter"/>
</dbReference>
<organism evidence="3 4">
    <name type="scientific">Neolecta irregularis (strain DAH-3)</name>
    <dbReference type="NCBI Taxonomy" id="1198029"/>
    <lineage>
        <taxon>Eukaryota</taxon>
        <taxon>Fungi</taxon>
        <taxon>Dikarya</taxon>
        <taxon>Ascomycota</taxon>
        <taxon>Taphrinomycotina</taxon>
        <taxon>Neolectales</taxon>
        <taxon>Neolectaceae</taxon>
        <taxon>Neolecta</taxon>
    </lineage>
</organism>
<reference evidence="3 4" key="1">
    <citation type="submission" date="2016-04" db="EMBL/GenBank/DDBJ databases">
        <title>Evolutionary innovation and constraint leading to complex multicellularity in the Ascomycota.</title>
        <authorList>
            <person name="Cisse O."/>
            <person name="Nguyen A."/>
            <person name="Hewitt D.A."/>
            <person name="Jedd G."/>
            <person name="Stajich J.E."/>
        </authorList>
    </citation>
    <scope>NUCLEOTIDE SEQUENCE [LARGE SCALE GENOMIC DNA]</scope>
    <source>
        <strain evidence="3 4">DAH-3</strain>
    </source>
</reference>
<evidence type="ECO:0000256" key="1">
    <source>
        <dbReference type="SAM" id="MobiDB-lite"/>
    </source>
</evidence>
<dbReference type="InterPro" id="IPR027652">
    <property type="entry name" value="PRP8"/>
</dbReference>
<gene>
    <name evidence="3" type="ORF">NEOLI_003853</name>
</gene>
<dbReference type="GO" id="GO:0097157">
    <property type="term" value="F:pre-mRNA intronic binding"/>
    <property type="evidence" value="ECO:0007669"/>
    <property type="project" value="TreeGrafter"/>
</dbReference>
<sequence length="233" mass="27742">MVRPPPGAPFIPSDEAKLKEKLRQWKSSRKQRFGEKRRHGFVETEKADMPPEHLRKIIKDHGDMSSKKFRHDKRAYLGALKYMPHAVLKLLENMPMPWEQVREVPVLYHITGAITFVNEIPRVIKPHFIAQWGTMWIMMRREKRDRKHFKRMRWPPFDDEEPPLDYSENVEEAEPLEAIQLELDENDDTAVLDWFYDHKALIDTSSVNGPSYKRWNLDLPKMSNLYRLANQLL</sequence>
<dbReference type="GO" id="GO:0030619">
    <property type="term" value="F:U1 snRNA binding"/>
    <property type="evidence" value="ECO:0007669"/>
    <property type="project" value="TreeGrafter"/>
</dbReference>
<keyword evidence="4" id="KW-1185">Reference proteome</keyword>
<dbReference type="GO" id="GO:0017070">
    <property type="term" value="F:U6 snRNA binding"/>
    <property type="evidence" value="ECO:0007669"/>
    <property type="project" value="TreeGrafter"/>
</dbReference>
<evidence type="ECO:0000313" key="4">
    <source>
        <dbReference type="Proteomes" id="UP000186594"/>
    </source>
</evidence>
<dbReference type="PANTHER" id="PTHR11140">
    <property type="entry name" value="PRE-MRNA SPLICING FACTOR PRP8"/>
    <property type="match status" value="1"/>
</dbReference>
<dbReference type="EMBL" id="LXFE01001015">
    <property type="protein sequence ID" value="OLL24049.1"/>
    <property type="molecule type" value="Genomic_DNA"/>
</dbReference>
<comment type="caution">
    <text evidence="3">The sequence shown here is derived from an EMBL/GenBank/DDBJ whole genome shotgun (WGS) entry which is preliminary data.</text>
</comment>
<feature type="non-terminal residue" evidence="3">
    <location>
        <position position="233"/>
    </location>
</feature>
<proteinExistence type="predicted"/>
<feature type="region of interest" description="Disordered" evidence="1">
    <location>
        <begin position="25"/>
        <end position="45"/>
    </location>
</feature>
<dbReference type="GO" id="GO:0030620">
    <property type="term" value="F:U2 snRNA binding"/>
    <property type="evidence" value="ECO:0007669"/>
    <property type="project" value="TreeGrafter"/>
</dbReference>
<dbReference type="GO" id="GO:0000244">
    <property type="term" value="P:spliceosomal tri-snRNP complex assembly"/>
    <property type="evidence" value="ECO:0007669"/>
    <property type="project" value="TreeGrafter"/>
</dbReference>
<dbReference type="PANTHER" id="PTHR11140:SF0">
    <property type="entry name" value="PRE-MRNA-PROCESSING-SPLICING FACTOR 8"/>
    <property type="match status" value="1"/>
</dbReference>
<dbReference type="Pfam" id="PF08082">
    <property type="entry name" value="PRO8NT"/>
    <property type="match status" value="1"/>
</dbReference>
<dbReference type="InterPro" id="IPR012591">
    <property type="entry name" value="PRO8NT"/>
</dbReference>
<accession>A0A1U7LN33</accession>
<evidence type="ECO:0000259" key="2">
    <source>
        <dbReference type="Pfam" id="PF08082"/>
    </source>
</evidence>
<dbReference type="GO" id="GO:0030623">
    <property type="term" value="F:U5 snRNA binding"/>
    <property type="evidence" value="ECO:0007669"/>
    <property type="project" value="TreeGrafter"/>
</dbReference>
<feature type="domain" description="PRO8NT" evidence="2">
    <location>
        <begin position="46"/>
        <end position="197"/>
    </location>
</feature>
<name>A0A1U7LN33_NEOID</name>
<protein>
    <submittedName>
        <fullName evidence="3">Pre-mRNA-processing-splicing factor 8</fullName>
    </submittedName>
</protein>
<dbReference type="GO" id="GO:0071013">
    <property type="term" value="C:catalytic step 2 spliceosome"/>
    <property type="evidence" value="ECO:0007669"/>
    <property type="project" value="TreeGrafter"/>
</dbReference>
<dbReference type="STRING" id="1198029.A0A1U7LN33"/>
<dbReference type="Proteomes" id="UP000186594">
    <property type="component" value="Unassembled WGS sequence"/>
</dbReference>
<feature type="compositionally biased region" description="Basic residues" evidence="1">
    <location>
        <begin position="25"/>
        <end position="39"/>
    </location>
</feature>
<dbReference type="OrthoDB" id="1931567at2759"/>